<evidence type="ECO:0000256" key="3">
    <source>
        <dbReference type="ARBA" id="ARBA00022519"/>
    </source>
</evidence>
<comment type="caution">
    <text evidence="7">Lacks conserved residue(s) required for the propagation of feature annotation.</text>
</comment>
<reference evidence="9 10" key="1">
    <citation type="submission" date="2024-09" db="EMBL/GenBank/DDBJ databases">
        <authorList>
            <person name="Sun Q."/>
            <person name="Mori K."/>
        </authorList>
    </citation>
    <scope>NUCLEOTIDE SEQUENCE [LARGE SCALE GENOMIC DNA]</scope>
    <source>
        <strain evidence="9 10">NCAIM B.02336</strain>
    </source>
</reference>
<accession>A0ABV6PUR9</accession>
<keyword evidence="10" id="KW-1185">Reference proteome</keyword>
<feature type="transmembrane region" description="Helical" evidence="7">
    <location>
        <begin position="317"/>
        <end position="344"/>
    </location>
</feature>
<feature type="transmembrane region" description="Helical" evidence="7">
    <location>
        <begin position="95"/>
        <end position="125"/>
    </location>
</feature>
<name>A0ABV6PUR9_9BURK</name>
<evidence type="ECO:0000259" key="8">
    <source>
        <dbReference type="Pfam" id="PF06808"/>
    </source>
</evidence>
<dbReference type="InterPro" id="IPR004681">
    <property type="entry name" value="TRAP_DctM"/>
</dbReference>
<dbReference type="NCBIfam" id="TIGR00786">
    <property type="entry name" value="dctM"/>
    <property type="match status" value="1"/>
</dbReference>
<feature type="transmembrane region" description="Helical" evidence="7">
    <location>
        <begin position="221"/>
        <end position="239"/>
    </location>
</feature>
<dbReference type="RefSeq" id="WP_377483851.1">
    <property type="nucleotide sequence ID" value="NZ_JBHLTN010000029.1"/>
</dbReference>
<feature type="transmembrane region" description="Helical" evidence="7">
    <location>
        <begin position="169"/>
        <end position="194"/>
    </location>
</feature>
<comment type="caution">
    <text evidence="9">The sequence shown here is derived from an EMBL/GenBank/DDBJ whole genome shotgun (WGS) entry which is preliminary data.</text>
</comment>
<dbReference type="PANTHER" id="PTHR33362">
    <property type="entry name" value="SIALIC ACID TRAP TRANSPORTER PERMEASE PROTEIN SIAT-RELATED"/>
    <property type="match status" value="1"/>
</dbReference>
<keyword evidence="6 7" id="KW-0472">Membrane</keyword>
<comment type="similarity">
    <text evidence="7">Belongs to the TRAP transporter large permease family.</text>
</comment>
<protein>
    <recommendedName>
        <fullName evidence="7">TRAP transporter large permease protein</fullName>
    </recommendedName>
</protein>
<dbReference type="PIRSF" id="PIRSF006066">
    <property type="entry name" value="HI0050"/>
    <property type="match status" value="1"/>
</dbReference>
<feature type="transmembrane region" description="Helical" evidence="7">
    <location>
        <begin position="245"/>
        <end position="264"/>
    </location>
</feature>
<sequence length="430" mass="45604">MIGVLVLVLMIVFLFSGMPVAFALGVAGAIGIYVYDGMDAVLGVLGTVPFRSAASYTLSTVPMFILMAQFISVSGTVDDVFTAAQRWLERLPGGLAVTTIFASAGMAAMSGSSTASAATLSTMAVPQMVKRGYSESLATGVVTVAGTLAIMIPPSIAFVLYGIITETSIGKLLIAGIIPGILTATMYTAAVIVWSKVRPHSMPRSSSVYSWKERFSSLNRLWPFMILATLVVGSMYAGFATPTEAAAVGAFGAFVIPLVMRRLTLRTFKSAALKTIESTAMIFAIIIGAMIFGYFLTVTQSTQSLIQYIGDLSYNRWVIMMLIILLYLVLGCIMDQVAIILVTLPLTFPLVTSLGFDPIWFGVICTKTAEIGMATPPVGINAYVVSATSKVPLDQVFRGAGPLIVVDLISLAILLAFPALSTWLPSTMIA</sequence>
<evidence type="ECO:0000313" key="10">
    <source>
        <dbReference type="Proteomes" id="UP001589834"/>
    </source>
</evidence>
<evidence type="ECO:0000313" key="9">
    <source>
        <dbReference type="EMBL" id="MFC0593602.1"/>
    </source>
</evidence>
<keyword evidence="3 7" id="KW-0997">Cell inner membrane</keyword>
<evidence type="ECO:0000256" key="2">
    <source>
        <dbReference type="ARBA" id="ARBA00022475"/>
    </source>
</evidence>
<comment type="subcellular location">
    <subcellularLocation>
        <location evidence="1 7">Cell inner membrane</location>
        <topology evidence="1 7">Multi-pass membrane protein</topology>
    </subcellularLocation>
</comment>
<keyword evidence="4 7" id="KW-0812">Transmembrane</keyword>
<keyword evidence="7" id="KW-0813">Transport</keyword>
<evidence type="ECO:0000256" key="6">
    <source>
        <dbReference type="ARBA" id="ARBA00023136"/>
    </source>
</evidence>
<dbReference type="PANTHER" id="PTHR33362:SF5">
    <property type="entry name" value="C4-DICARBOXYLATE TRAP TRANSPORTER LARGE PERMEASE PROTEIN DCTM"/>
    <property type="match status" value="1"/>
</dbReference>
<evidence type="ECO:0000256" key="5">
    <source>
        <dbReference type="ARBA" id="ARBA00022989"/>
    </source>
</evidence>
<proteinExistence type="inferred from homology"/>
<evidence type="ECO:0000256" key="7">
    <source>
        <dbReference type="RuleBase" id="RU369079"/>
    </source>
</evidence>
<dbReference type="InterPro" id="IPR010656">
    <property type="entry name" value="DctM"/>
</dbReference>
<dbReference type="EMBL" id="JBHLTN010000029">
    <property type="protein sequence ID" value="MFC0593602.1"/>
    <property type="molecule type" value="Genomic_DNA"/>
</dbReference>
<comment type="subunit">
    <text evidence="7">The complex comprises the extracytoplasmic solute receptor protein and the two transmembrane proteins.</text>
</comment>
<organism evidence="9 10">
    <name type="scientific">Ottowia pentelensis</name>
    <dbReference type="NCBI Taxonomy" id="511108"/>
    <lineage>
        <taxon>Bacteria</taxon>
        <taxon>Pseudomonadati</taxon>
        <taxon>Pseudomonadota</taxon>
        <taxon>Betaproteobacteria</taxon>
        <taxon>Burkholderiales</taxon>
        <taxon>Comamonadaceae</taxon>
        <taxon>Ottowia</taxon>
    </lineage>
</organism>
<feature type="transmembrane region" description="Helical" evidence="7">
    <location>
        <begin position="276"/>
        <end position="297"/>
    </location>
</feature>
<feature type="transmembrane region" description="Helical" evidence="7">
    <location>
        <begin position="57"/>
        <end position="75"/>
    </location>
</feature>
<dbReference type="Pfam" id="PF06808">
    <property type="entry name" value="DctM"/>
    <property type="match status" value="1"/>
</dbReference>
<feature type="transmembrane region" description="Helical" evidence="7">
    <location>
        <begin position="403"/>
        <end position="424"/>
    </location>
</feature>
<feature type="transmembrane region" description="Helical" evidence="7">
    <location>
        <begin position="137"/>
        <end position="163"/>
    </location>
</feature>
<keyword evidence="2" id="KW-1003">Cell membrane</keyword>
<keyword evidence="5 7" id="KW-1133">Transmembrane helix</keyword>
<evidence type="ECO:0000256" key="4">
    <source>
        <dbReference type="ARBA" id="ARBA00022692"/>
    </source>
</evidence>
<comment type="function">
    <text evidence="7">Part of the tripartite ATP-independent periplasmic (TRAP) transport system.</text>
</comment>
<gene>
    <name evidence="9" type="ORF">ACFFGG_13695</name>
</gene>
<feature type="domain" description="TRAP C4-dicarboxylate transport system permease DctM subunit" evidence="8">
    <location>
        <begin position="7"/>
        <end position="420"/>
    </location>
</feature>
<dbReference type="Proteomes" id="UP001589834">
    <property type="component" value="Unassembled WGS sequence"/>
</dbReference>
<evidence type="ECO:0000256" key="1">
    <source>
        <dbReference type="ARBA" id="ARBA00004429"/>
    </source>
</evidence>